<gene>
    <name evidence="1" type="ORF">KSX_67480</name>
</gene>
<keyword evidence="2" id="KW-1185">Reference proteome</keyword>
<dbReference type="InterPro" id="IPR011990">
    <property type="entry name" value="TPR-like_helical_dom_sf"/>
</dbReference>
<dbReference type="Proteomes" id="UP000612362">
    <property type="component" value="Unassembled WGS sequence"/>
</dbReference>
<protein>
    <submittedName>
        <fullName evidence="1">Uncharacterized protein</fullName>
    </submittedName>
</protein>
<organism evidence="1 2">
    <name type="scientific">Ktedonospora formicarum</name>
    <dbReference type="NCBI Taxonomy" id="2778364"/>
    <lineage>
        <taxon>Bacteria</taxon>
        <taxon>Bacillati</taxon>
        <taxon>Chloroflexota</taxon>
        <taxon>Ktedonobacteria</taxon>
        <taxon>Ktedonobacterales</taxon>
        <taxon>Ktedonobacteraceae</taxon>
        <taxon>Ktedonospora</taxon>
    </lineage>
</organism>
<name>A0A8J3I846_9CHLR</name>
<proteinExistence type="predicted"/>
<dbReference type="EMBL" id="BNJF01000004">
    <property type="protein sequence ID" value="GHO48585.1"/>
    <property type="molecule type" value="Genomic_DNA"/>
</dbReference>
<evidence type="ECO:0000313" key="1">
    <source>
        <dbReference type="EMBL" id="GHO48585.1"/>
    </source>
</evidence>
<reference evidence="1" key="1">
    <citation type="submission" date="2020-10" db="EMBL/GenBank/DDBJ databases">
        <title>Taxonomic study of unclassified bacteria belonging to the class Ktedonobacteria.</title>
        <authorList>
            <person name="Yabe S."/>
            <person name="Wang C.M."/>
            <person name="Zheng Y."/>
            <person name="Sakai Y."/>
            <person name="Cavaletti L."/>
            <person name="Monciardini P."/>
            <person name="Donadio S."/>
        </authorList>
    </citation>
    <scope>NUCLEOTIDE SEQUENCE</scope>
    <source>
        <strain evidence="1">SOSP1-1</strain>
    </source>
</reference>
<dbReference type="AlphaFoldDB" id="A0A8J3I846"/>
<dbReference type="SUPFAM" id="SSF48452">
    <property type="entry name" value="TPR-like"/>
    <property type="match status" value="1"/>
</dbReference>
<accession>A0A8J3I846</accession>
<evidence type="ECO:0000313" key="2">
    <source>
        <dbReference type="Proteomes" id="UP000612362"/>
    </source>
</evidence>
<comment type="caution">
    <text evidence="1">The sequence shown here is derived from an EMBL/GenBank/DDBJ whole genome shotgun (WGS) entry which is preliminary data.</text>
</comment>
<sequence>MTIQHTCTICWLAVVEAEVYAALGNQDACEKSLTTAKTLLKKKVLGEDRYATGLSASRIAGYEGACYVRLYQPRRALLALQQALSQLDAQALRQQSTLLTDMGIAYAQQGNI</sequence>